<evidence type="ECO:0000256" key="8">
    <source>
        <dbReference type="PROSITE-ProRule" id="PRU01193"/>
    </source>
</evidence>
<dbReference type="PROSITE" id="PS51846">
    <property type="entry name" value="CNNM"/>
    <property type="match status" value="1"/>
</dbReference>
<dbReference type="InterPro" id="IPR046342">
    <property type="entry name" value="CBS_dom_sf"/>
</dbReference>
<dbReference type="InterPro" id="IPR005170">
    <property type="entry name" value="Transptr-assoc_dom"/>
</dbReference>
<keyword evidence="2 8" id="KW-0812">Transmembrane</keyword>
<dbReference type="STRING" id="526218.Sterm_1183"/>
<dbReference type="Pfam" id="PF03471">
    <property type="entry name" value="CorC_HlyC"/>
    <property type="match status" value="1"/>
</dbReference>
<evidence type="ECO:0000259" key="11">
    <source>
        <dbReference type="PROSITE" id="PS51846"/>
    </source>
</evidence>
<comment type="subcellular location">
    <subcellularLocation>
        <location evidence="1">Membrane</location>
        <topology evidence="1">Multi-pass membrane protein</topology>
    </subcellularLocation>
</comment>
<dbReference type="HOGENOM" id="CLU_015237_4_1_0"/>
<dbReference type="Gene3D" id="3.10.580.10">
    <property type="entry name" value="CBS-domain"/>
    <property type="match status" value="1"/>
</dbReference>
<feature type="domain" description="CNNM transmembrane" evidence="11">
    <location>
        <begin position="1"/>
        <end position="187"/>
    </location>
</feature>
<dbReference type="RefSeq" id="WP_012860647.1">
    <property type="nucleotide sequence ID" value="NC_013517.1"/>
</dbReference>
<evidence type="ECO:0000256" key="3">
    <source>
        <dbReference type="ARBA" id="ARBA00022737"/>
    </source>
</evidence>
<dbReference type="SUPFAM" id="SSF54631">
    <property type="entry name" value="CBS-domain pair"/>
    <property type="match status" value="1"/>
</dbReference>
<dbReference type="Pfam" id="PF01595">
    <property type="entry name" value="CNNM"/>
    <property type="match status" value="1"/>
</dbReference>
<dbReference type="GO" id="GO:0005886">
    <property type="term" value="C:plasma membrane"/>
    <property type="evidence" value="ECO:0007669"/>
    <property type="project" value="TreeGrafter"/>
</dbReference>
<dbReference type="InterPro" id="IPR000644">
    <property type="entry name" value="CBS_dom"/>
</dbReference>
<evidence type="ECO:0000256" key="2">
    <source>
        <dbReference type="ARBA" id="ARBA00022692"/>
    </source>
</evidence>
<accession>D1AH17</accession>
<dbReference type="PANTHER" id="PTHR22777:SF17">
    <property type="entry name" value="UPF0053 PROTEIN SLL0260"/>
    <property type="match status" value="1"/>
</dbReference>
<evidence type="ECO:0000313" key="13">
    <source>
        <dbReference type="Proteomes" id="UP000000845"/>
    </source>
</evidence>
<dbReference type="InterPro" id="IPR036318">
    <property type="entry name" value="FAD-bd_PCMH-like_sf"/>
</dbReference>
<gene>
    <name evidence="12" type="ordered locus">Sterm_1183</name>
</gene>
<keyword evidence="13" id="KW-1185">Reference proteome</keyword>
<keyword evidence="3" id="KW-0677">Repeat</keyword>
<protein>
    <recommendedName>
        <fullName evidence="14">CBS domain containing protein</fullName>
    </recommendedName>
</protein>
<organism evidence="12 13">
    <name type="scientific">Sebaldella termitidis (strain ATCC 33386 / NCTC 11300)</name>
    <dbReference type="NCBI Taxonomy" id="526218"/>
    <lineage>
        <taxon>Bacteria</taxon>
        <taxon>Fusobacteriati</taxon>
        <taxon>Fusobacteriota</taxon>
        <taxon>Fusobacteriia</taxon>
        <taxon>Fusobacteriales</taxon>
        <taxon>Leptotrichiaceae</taxon>
        <taxon>Sebaldella</taxon>
    </lineage>
</organism>
<feature type="domain" description="CBS" evidence="10">
    <location>
        <begin position="271"/>
        <end position="328"/>
    </location>
</feature>
<dbReference type="KEGG" id="str:Sterm_1183"/>
<dbReference type="PANTHER" id="PTHR22777">
    <property type="entry name" value="HEMOLYSIN-RELATED"/>
    <property type="match status" value="1"/>
</dbReference>
<evidence type="ECO:0000256" key="7">
    <source>
        <dbReference type="PROSITE-ProRule" id="PRU00703"/>
    </source>
</evidence>
<evidence type="ECO:0000256" key="6">
    <source>
        <dbReference type="ARBA" id="ARBA00023136"/>
    </source>
</evidence>
<evidence type="ECO:0000259" key="10">
    <source>
        <dbReference type="PROSITE" id="PS51371"/>
    </source>
</evidence>
<dbReference type="InterPro" id="IPR002550">
    <property type="entry name" value="CNNM"/>
</dbReference>
<dbReference type="SUPFAM" id="SSF56176">
    <property type="entry name" value="FAD-binding/transporter-associated domain-like"/>
    <property type="match status" value="1"/>
</dbReference>
<dbReference type="Proteomes" id="UP000000845">
    <property type="component" value="Chromosome"/>
</dbReference>
<evidence type="ECO:0000256" key="5">
    <source>
        <dbReference type="ARBA" id="ARBA00023122"/>
    </source>
</evidence>
<keyword evidence="5 7" id="KW-0129">CBS domain</keyword>
<dbReference type="Gene3D" id="3.30.465.10">
    <property type="match status" value="1"/>
</dbReference>
<feature type="domain" description="CBS" evidence="10">
    <location>
        <begin position="206"/>
        <end position="266"/>
    </location>
</feature>
<evidence type="ECO:0000313" key="12">
    <source>
        <dbReference type="EMBL" id="ACZ08051.1"/>
    </source>
</evidence>
<feature type="transmembrane region" description="Helical" evidence="9">
    <location>
        <begin position="89"/>
        <end position="106"/>
    </location>
</feature>
<evidence type="ECO:0000256" key="9">
    <source>
        <dbReference type="SAM" id="Phobius"/>
    </source>
</evidence>
<reference evidence="13" key="1">
    <citation type="submission" date="2009-09" db="EMBL/GenBank/DDBJ databases">
        <title>The complete chromosome of Sebaldella termitidis ATCC 33386.</title>
        <authorList>
            <consortium name="US DOE Joint Genome Institute (JGI-PGF)"/>
            <person name="Lucas S."/>
            <person name="Copeland A."/>
            <person name="Lapidus A."/>
            <person name="Glavina del Rio T."/>
            <person name="Dalin E."/>
            <person name="Tice H."/>
            <person name="Bruce D."/>
            <person name="Goodwin L."/>
            <person name="Pitluck S."/>
            <person name="Kyrpides N."/>
            <person name="Mavromatis K."/>
            <person name="Ivanova N."/>
            <person name="Mikhailova N."/>
            <person name="Sims D."/>
            <person name="Meincke L."/>
            <person name="Brettin T."/>
            <person name="Detter J.C."/>
            <person name="Han C."/>
            <person name="Larimer F."/>
            <person name="Land M."/>
            <person name="Hauser L."/>
            <person name="Markowitz V."/>
            <person name="Cheng J.F."/>
            <person name="Hugenholtz P."/>
            <person name="Woyke T."/>
            <person name="Wu D."/>
            <person name="Eisen J.A."/>
        </authorList>
    </citation>
    <scope>NUCLEOTIDE SEQUENCE [LARGE SCALE GENOMIC DNA]</scope>
    <source>
        <strain evidence="13">ATCC 33386 / NCTC 11300</strain>
    </source>
</reference>
<dbReference type="InterPro" id="IPR044751">
    <property type="entry name" value="Ion_transp-like_CBS"/>
</dbReference>
<evidence type="ECO:0008006" key="14">
    <source>
        <dbReference type="Google" id="ProtNLM"/>
    </source>
</evidence>
<dbReference type="CDD" id="cd04590">
    <property type="entry name" value="CBS_pair_CorC_HlyC_assoc"/>
    <property type="match status" value="1"/>
</dbReference>
<dbReference type="InterPro" id="IPR016169">
    <property type="entry name" value="FAD-bd_PCMH_sub2"/>
</dbReference>
<dbReference type="eggNOG" id="COG1253">
    <property type="taxonomic scope" value="Bacteria"/>
</dbReference>
<name>D1AH17_SEBTE</name>
<dbReference type="SMART" id="SM01091">
    <property type="entry name" value="CorC_HlyC"/>
    <property type="match status" value="1"/>
</dbReference>
<feature type="transmembrane region" description="Helical" evidence="9">
    <location>
        <begin position="53"/>
        <end position="77"/>
    </location>
</feature>
<dbReference type="PROSITE" id="PS51371">
    <property type="entry name" value="CBS"/>
    <property type="match status" value="2"/>
</dbReference>
<dbReference type="Pfam" id="PF00571">
    <property type="entry name" value="CBS"/>
    <property type="match status" value="2"/>
</dbReference>
<dbReference type="AlphaFoldDB" id="D1AH17"/>
<keyword evidence="6 8" id="KW-0472">Membrane</keyword>
<proteinExistence type="predicted"/>
<sequence length="424" mass="48080">MEIALLIVLIGLSAFFSASETALTSFRRVYIGEIKDKKKVKLLKEWLAKPNEYLTTILLGNNIVNVGATTIATIITFGVVQKLGLNRGIAGLLVTVVMTALLLIFGEITPKVIAKNYSIQISKAVIVPINTLKKLSKFIVVVFISISKFFSRLFNVPINDDMFLITEDSIKTYVVQGKEDGAIEEEEQEMIHSIIDFTDTSAKEILTPRTSIFALEGNKCLDEVWDSIIDQGFSRIPIYEEQIDNVVGILYSKDLLKFDRTRDKDVKVSELKRDAYFIPGTKTLIELLEEFREKQNHMAIVIDEYGGTLGLVTIEDLLEEIVGEIRDEYDFEEENINQIKDEVFDIKGDTEIETVNKELDINIPISDEYDTIAGYVHYELGKVAEVNDKVNGEDYVIRVLHLDSHRIDKVRIIKLVTEINEEDN</sequence>
<evidence type="ECO:0000256" key="4">
    <source>
        <dbReference type="ARBA" id="ARBA00022989"/>
    </source>
</evidence>
<keyword evidence="4 8" id="KW-1133">Transmembrane helix</keyword>
<dbReference type="EMBL" id="CP001739">
    <property type="protein sequence ID" value="ACZ08051.1"/>
    <property type="molecule type" value="Genomic_DNA"/>
</dbReference>
<evidence type="ECO:0000256" key="1">
    <source>
        <dbReference type="ARBA" id="ARBA00004141"/>
    </source>
</evidence>
<dbReference type="GO" id="GO:0050660">
    <property type="term" value="F:flavin adenine dinucleotide binding"/>
    <property type="evidence" value="ECO:0007669"/>
    <property type="project" value="InterPro"/>
</dbReference>
<dbReference type="FunFam" id="3.10.580.10:FF:000002">
    <property type="entry name" value="Magnesium/cobalt efflux protein CorC"/>
    <property type="match status" value="1"/>
</dbReference>
<reference evidence="12 13" key="2">
    <citation type="journal article" date="2010" name="Stand. Genomic Sci.">
        <title>Complete genome sequence of Sebaldella termitidis type strain (NCTC 11300).</title>
        <authorList>
            <person name="Harmon-Smith M."/>
            <person name="Celia L."/>
            <person name="Chertkov O."/>
            <person name="Lapidus A."/>
            <person name="Copeland A."/>
            <person name="Glavina Del Rio T."/>
            <person name="Nolan M."/>
            <person name="Lucas S."/>
            <person name="Tice H."/>
            <person name="Cheng J.F."/>
            <person name="Han C."/>
            <person name="Detter J.C."/>
            <person name="Bruce D."/>
            <person name="Goodwin L."/>
            <person name="Pitluck S."/>
            <person name="Pati A."/>
            <person name="Liolios K."/>
            <person name="Ivanova N."/>
            <person name="Mavromatis K."/>
            <person name="Mikhailova N."/>
            <person name="Chen A."/>
            <person name="Palaniappan K."/>
            <person name="Land M."/>
            <person name="Hauser L."/>
            <person name="Chang Y.J."/>
            <person name="Jeffries C.D."/>
            <person name="Brettin T."/>
            <person name="Goker M."/>
            <person name="Beck B."/>
            <person name="Bristow J."/>
            <person name="Eisen J.A."/>
            <person name="Markowitz V."/>
            <person name="Hugenholtz P."/>
            <person name="Kyrpides N.C."/>
            <person name="Klenk H.P."/>
            <person name="Chen F."/>
        </authorList>
    </citation>
    <scope>NUCLEOTIDE SEQUENCE [LARGE SCALE GENOMIC DNA]</scope>
    <source>
        <strain evidence="13">ATCC 33386 / NCTC 11300</strain>
    </source>
</reference>